<dbReference type="EMBL" id="SVCA01000002">
    <property type="protein sequence ID" value="MBE6084549.1"/>
    <property type="molecule type" value="Genomic_DNA"/>
</dbReference>
<comment type="similarity">
    <text evidence="2 7">Belongs to the membrane-bound acyltransferase family.</text>
</comment>
<evidence type="ECO:0000256" key="5">
    <source>
        <dbReference type="ARBA" id="ARBA00022989"/>
    </source>
</evidence>
<comment type="subcellular location">
    <subcellularLocation>
        <location evidence="1">Cell membrane</location>
        <topology evidence="1">Multi-pass membrane protein</topology>
    </subcellularLocation>
</comment>
<comment type="caution">
    <text evidence="9">The sequence shown here is derived from an EMBL/GenBank/DDBJ whole genome shotgun (WGS) entry which is preliminary data.</text>
</comment>
<name>A0A927WN57_SELRU</name>
<dbReference type="PANTHER" id="PTHR13285:SF18">
    <property type="entry name" value="PROTEIN-CYSTEINE N-PALMITOYLTRANSFERASE RASP"/>
    <property type="match status" value="1"/>
</dbReference>
<accession>A0A927WN57</accession>
<evidence type="ECO:0000313" key="9">
    <source>
        <dbReference type="EMBL" id="MBE6084549.1"/>
    </source>
</evidence>
<evidence type="ECO:0000256" key="1">
    <source>
        <dbReference type="ARBA" id="ARBA00004651"/>
    </source>
</evidence>
<dbReference type="InterPro" id="IPR028362">
    <property type="entry name" value="AlgI"/>
</dbReference>
<feature type="transmembrane region" description="Helical" evidence="8">
    <location>
        <begin position="29"/>
        <end position="57"/>
    </location>
</feature>
<feature type="transmembrane region" description="Helical" evidence="8">
    <location>
        <begin position="6"/>
        <end position="22"/>
    </location>
</feature>
<reference evidence="9" key="1">
    <citation type="submission" date="2019-04" db="EMBL/GenBank/DDBJ databases">
        <title>Evolution of Biomass-Degrading Anaerobic Consortia Revealed by Metagenomics.</title>
        <authorList>
            <person name="Peng X."/>
        </authorList>
    </citation>
    <scope>NUCLEOTIDE SEQUENCE</scope>
    <source>
        <strain evidence="9">SIG242</strain>
    </source>
</reference>
<evidence type="ECO:0000256" key="6">
    <source>
        <dbReference type="ARBA" id="ARBA00023136"/>
    </source>
</evidence>
<feature type="transmembrane region" description="Helical" evidence="8">
    <location>
        <begin position="322"/>
        <end position="339"/>
    </location>
</feature>
<sequence length="501" mass="57162">MSLTSFSFFVFLIATVVLYYAVPKMQKYILLVASFLFFLKAAPVSVGWMLLLMAYILFVTYGGAIAIEKTEGGKRDIISFLTILGLSATLFVLKYAFNMGELISSLLALNANLSWLDLVPIMGLSYFTLSAIGYVLDVRWQMYPAERNIATVALFIYYFPQVVSGPVTRFSAMRKQILERTALEYDNIEYGLRRMLWGYFKKLVISERFAMIVQAVYANPQNYGGTDIVIATLCYAIQLYTDFSGCMDIVLGTSALFGIRLPENFRAPFFSKTVQEFWQRWHITLGLWFKDYVMYPVQISTPMVKLGKFCKQQYGKKVGKKVPFYVSMLVLWFLIGVWHGCTAHYFVASALVPCTLLMISDLGSSYFTKMGQNLPWQDNSLIWDNVNRLKTLLLICICWVFVCAESVPAGMVALYDILTNIGDCHMTELWKAAHIGSNFSVMILGMAVLIFADYLEDKGTSLYEILNKRSWWVRTVILYVEIILIIDKGLVGKSEFIYFQF</sequence>
<keyword evidence="3 7" id="KW-1003">Cell membrane</keyword>
<feature type="transmembrane region" description="Helical" evidence="8">
    <location>
        <begin position="118"/>
        <end position="136"/>
    </location>
</feature>
<evidence type="ECO:0000256" key="3">
    <source>
        <dbReference type="ARBA" id="ARBA00022475"/>
    </source>
</evidence>
<gene>
    <name evidence="9" type="ORF">E7203_03625</name>
</gene>
<dbReference type="InterPro" id="IPR004299">
    <property type="entry name" value="MBOAT_fam"/>
</dbReference>
<evidence type="ECO:0000256" key="7">
    <source>
        <dbReference type="PIRNR" id="PIRNR016636"/>
    </source>
</evidence>
<evidence type="ECO:0000313" key="10">
    <source>
        <dbReference type="Proteomes" id="UP000772151"/>
    </source>
</evidence>
<feature type="transmembrane region" description="Helical" evidence="8">
    <location>
        <begin position="345"/>
        <end position="368"/>
    </location>
</feature>
<keyword evidence="4 8" id="KW-0812">Transmembrane</keyword>
<feature type="transmembrane region" description="Helical" evidence="8">
    <location>
        <begin position="435"/>
        <end position="455"/>
    </location>
</feature>
<evidence type="ECO:0000256" key="8">
    <source>
        <dbReference type="SAM" id="Phobius"/>
    </source>
</evidence>
<feature type="transmembrane region" description="Helical" evidence="8">
    <location>
        <begin position="77"/>
        <end position="97"/>
    </location>
</feature>
<dbReference type="RefSeq" id="WP_303668640.1">
    <property type="nucleotide sequence ID" value="NZ_SVCA01000002.1"/>
</dbReference>
<protein>
    <submittedName>
        <fullName evidence="9">MBOAT family protein</fullName>
    </submittedName>
</protein>
<evidence type="ECO:0000256" key="4">
    <source>
        <dbReference type="ARBA" id="ARBA00022692"/>
    </source>
</evidence>
<dbReference type="PIRSF" id="PIRSF500217">
    <property type="entry name" value="AlgI"/>
    <property type="match status" value="1"/>
</dbReference>
<dbReference type="AlphaFoldDB" id="A0A927WN57"/>
<keyword evidence="5 8" id="KW-1133">Transmembrane helix</keyword>
<dbReference type="InterPro" id="IPR024194">
    <property type="entry name" value="Ac/AlaTfrase_AlgI/DltB"/>
</dbReference>
<dbReference type="GO" id="GO:0005886">
    <property type="term" value="C:plasma membrane"/>
    <property type="evidence" value="ECO:0007669"/>
    <property type="project" value="UniProtKB-SubCell"/>
</dbReference>
<dbReference type="PANTHER" id="PTHR13285">
    <property type="entry name" value="ACYLTRANSFERASE"/>
    <property type="match status" value="1"/>
</dbReference>
<dbReference type="PIRSF" id="PIRSF016636">
    <property type="entry name" value="AlgI_DltB"/>
    <property type="match status" value="1"/>
</dbReference>
<organism evidence="9 10">
    <name type="scientific">Selenomonas ruminantium</name>
    <dbReference type="NCBI Taxonomy" id="971"/>
    <lineage>
        <taxon>Bacteria</taxon>
        <taxon>Bacillati</taxon>
        <taxon>Bacillota</taxon>
        <taxon>Negativicutes</taxon>
        <taxon>Selenomonadales</taxon>
        <taxon>Selenomonadaceae</taxon>
        <taxon>Selenomonas</taxon>
    </lineage>
</organism>
<dbReference type="InterPro" id="IPR051085">
    <property type="entry name" value="MB_O-acyltransferase"/>
</dbReference>
<feature type="transmembrane region" description="Helical" evidence="8">
    <location>
        <begin position="389"/>
        <end position="415"/>
    </location>
</feature>
<dbReference type="GO" id="GO:0042121">
    <property type="term" value="P:alginic acid biosynthetic process"/>
    <property type="evidence" value="ECO:0007669"/>
    <property type="project" value="InterPro"/>
</dbReference>
<feature type="transmembrane region" description="Helical" evidence="8">
    <location>
        <begin position="471"/>
        <end position="491"/>
    </location>
</feature>
<evidence type="ECO:0000256" key="2">
    <source>
        <dbReference type="ARBA" id="ARBA00010323"/>
    </source>
</evidence>
<keyword evidence="7" id="KW-0808">Transferase</keyword>
<dbReference type="Pfam" id="PF03062">
    <property type="entry name" value="MBOAT"/>
    <property type="match status" value="1"/>
</dbReference>
<dbReference type="Proteomes" id="UP000772151">
    <property type="component" value="Unassembled WGS sequence"/>
</dbReference>
<keyword evidence="6 7" id="KW-0472">Membrane</keyword>
<proteinExistence type="inferred from homology"/>
<dbReference type="GO" id="GO:0016746">
    <property type="term" value="F:acyltransferase activity"/>
    <property type="evidence" value="ECO:0007669"/>
    <property type="project" value="UniProtKB-KW"/>
</dbReference>
<keyword evidence="7" id="KW-0012">Acyltransferase</keyword>